<dbReference type="GO" id="GO:0003887">
    <property type="term" value="F:DNA-directed DNA polymerase activity"/>
    <property type="evidence" value="ECO:0007669"/>
    <property type="project" value="UniProtKB-UniRule"/>
</dbReference>
<dbReference type="AlphaFoldDB" id="A0A9J6QPE2"/>
<dbReference type="InterPro" id="IPR022635">
    <property type="entry name" value="DNA_polIII_beta_C"/>
</dbReference>
<protein>
    <recommendedName>
        <fullName evidence="3 10">Beta sliding clamp</fullName>
    </recommendedName>
</protein>
<evidence type="ECO:0000259" key="13">
    <source>
        <dbReference type="Pfam" id="PF02768"/>
    </source>
</evidence>
<dbReference type="GO" id="GO:0009360">
    <property type="term" value="C:DNA polymerase III complex"/>
    <property type="evidence" value="ECO:0007669"/>
    <property type="project" value="InterPro"/>
</dbReference>
<evidence type="ECO:0000256" key="2">
    <source>
        <dbReference type="ARBA" id="ARBA00010752"/>
    </source>
</evidence>
<organism evidence="14 15">
    <name type="scientific">Hominibacterium faecale</name>
    <dbReference type="NCBI Taxonomy" id="2839743"/>
    <lineage>
        <taxon>Bacteria</taxon>
        <taxon>Bacillati</taxon>
        <taxon>Bacillota</taxon>
        <taxon>Clostridia</taxon>
        <taxon>Peptostreptococcales</taxon>
        <taxon>Anaerovoracaceae</taxon>
        <taxon>Hominibacterium</taxon>
    </lineage>
</organism>
<evidence type="ECO:0000256" key="10">
    <source>
        <dbReference type="PIRNR" id="PIRNR000804"/>
    </source>
</evidence>
<evidence type="ECO:0000313" key="15">
    <source>
        <dbReference type="Proteomes" id="UP001065549"/>
    </source>
</evidence>
<keyword evidence="9" id="KW-0238">DNA-binding</keyword>
<comment type="caution">
    <text evidence="14">The sequence shown here is derived from an EMBL/GenBank/DDBJ whole genome shotgun (WGS) entry which is preliminary data.</text>
</comment>
<proteinExistence type="inferred from homology"/>
<dbReference type="PANTHER" id="PTHR30478">
    <property type="entry name" value="DNA POLYMERASE III SUBUNIT BETA"/>
    <property type="match status" value="1"/>
</dbReference>
<evidence type="ECO:0000313" key="14">
    <source>
        <dbReference type="EMBL" id="MCU7377308.1"/>
    </source>
</evidence>
<comment type="subunit">
    <text evidence="10">Forms a ring-shaped head-to-tail homodimer around DNA.</text>
</comment>
<dbReference type="Pfam" id="PF02767">
    <property type="entry name" value="DNA_pol3_beta_2"/>
    <property type="match status" value="1"/>
</dbReference>
<keyword evidence="8 10" id="KW-0239">DNA-directed DNA polymerase</keyword>
<dbReference type="RefSeq" id="WP_148398167.1">
    <property type="nucleotide sequence ID" value="NZ_JAOSHN010000001.1"/>
</dbReference>
<keyword evidence="7 10" id="KW-0235">DNA replication</keyword>
<comment type="function">
    <text evidence="10">Confers DNA tethering and processivity to DNA polymerases and other proteins. Acts as a clamp, forming a ring around DNA (a reaction catalyzed by the clamp-loading complex) which diffuses in an ATP-independent manner freely and bidirectionally along dsDNA. Initially characterized for its ability to contact the catalytic subunit of DNA polymerase III (Pol III), a complex, multichain enzyme responsible for most of the replicative synthesis in bacteria; Pol III exhibits 3'-5' exonuclease proofreading activity. The beta chain is required for initiation of replication as well as for processivity of DNA replication.</text>
</comment>
<comment type="similarity">
    <text evidence="2 10">Belongs to the beta sliding clamp family.</text>
</comment>
<dbReference type="Pfam" id="PF00712">
    <property type="entry name" value="DNA_pol3_beta"/>
    <property type="match status" value="1"/>
</dbReference>
<reference evidence="14" key="1">
    <citation type="submission" date="2022-09" db="EMBL/GenBank/DDBJ databases">
        <title>Culturomic study of gut microbiota in children with autism spectrum disorder.</title>
        <authorList>
            <person name="Efimov B.A."/>
            <person name="Chaplin A.V."/>
            <person name="Sokolova S.R."/>
            <person name="Pikina A.P."/>
            <person name="Korzhanova M."/>
            <person name="Belova V."/>
            <person name="Korostin D."/>
        </authorList>
    </citation>
    <scope>NUCLEOTIDE SEQUENCE</scope>
    <source>
        <strain evidence="14">ASD5510</strain>
    </source>
</reference>
<dbReference type="InterPro" id="IPR022637">
    <property type="entry name" value="DNA_polIII_beta_cen"/>
</dbReference>
<dbReference type="GO" id="GO:0008408">
    <property type="term" value="F:3'-5' exonuclease activity"/>
    <property type="evidence" value="ECO:0007669"/>
    <property type="project" value="InterPro"/>
</dbReference>
<dbReference type="SMART" id="SM00480">
    <property type="entry name" value="POL3Bc"/>
    <property type="match status" value="1"/>
</dbReference>
<evidence type="ECO:0000256" key="3">
    <source>
        <dbReference type="ARBA" id="ARBA00021035"/>
    </source>
</evidence>
<dbReference type="PANTHER" id="PTHR30478:SF0">
    <property type="entry name" value="BETA SLIDING CLAMP"/>
    <property type="match status" value="1"/>
</dbReference>
<dbReference type="InterPro" id="IPR001001">
    <property type="entry name" value="DNA_polIII_beta"/>
</dbReference>
<evidence type="ECO:0000259" key="12">
    <source>
        <dbReference type="Pfam" id="PF02767"/>
    </source>
</evidence>
<evidence type="ECO:0000256" key="4">
    <source>
        <dbReference type="ARBA" id="ARBA00022490"/>
    </source>
</evidence>
<sequence>MKFTCSQQSLSKALNTVSKAVTSRTTIPILKGILLKASSDGTLTLSASDLDLSIEKKIDVNVEEEGSIVVLSKLFSDIIRKLPNEDILIEEKESNNVLIKTASSEFTIVGLAADEFPNISELEGQPETLSFDKEIFKDMVRKTSFAASIDESKGIIVGVLLEIEPDTVNMVALDGFRMAVAREPMKSAESTKIVVAAKILNEINKIVSEAEDEGDIQIMLSNKKAVILVETTKIVIRLLEGEFIKYKDIIPTQNQTKVEVGRAVLLESIERASLLAKEGKNNLIKLTIKNNLLTITSRSEEGNVKEEIVMEKTGEDLEIGFNSKYVIDVLKAVSDEQVLMEFNTSTTPCLVKPLIGNTFEYLILPVRIASNY</sequence>
<comment type="subcellular location">
    <subcellularLocation>
        <location evidence="1 10">Cytoplasm</location>
    </subcellularLocation>
</comment>
<dbReference type="Proteomes" id="UP001065549">
    <property type="component" value="Unassembled WGS sequence"/>
</dbReference>
<dbReference type="PIRSF" id="PIRSF000804">
    <property type="entry name" value="DNA_pol_III_b"/>
    <property type="match status" value="1"/>
</dbReference>
<evidence type="ECO:0000256" key="9">
    <source>
        <dbReference type="ARBA" id="ARBA00023125"/>
    </source>
</evidence>
<keyword evidence="6 10" id="KW-0548">Nucleotidyltransferase</keyword>
<dbReference type="GO" id="GO:0006271">
    <property type="term" value="P:DNA strand elongation involved in DNA replication"/>
    <property type="evidence" value="ECO:0007669"/>
    <property type="project" value="TreeGrafter"/>
</dbReference>
<evidence type="ECO:0000256" key="7">
    <source>
        <dbReference type="ARBA" id="ARBA00022705"/>
    </source>
</evidence>
<feature type="domain" description="DNA polymerase III beta sliding clamp central" evidence="12">
    <location>
        <begin position="132"/>
        <end position="243"/>
    </location>
</feature>
<dbReference type="Pfam" id="PF02768">
    <property type="entry name" value="DNA_pol3_beta_3"/>
    <property type="match status" value="1"/>
</dbReference>
<evidence type="ECO:0000256" key="8">
    <source>
        <dbReference type="ARBA" id="ARBA00022932"/>
    </source>
</evidence>
<dbReference type="GO" id="GO:0005737">
    <property type="term" value="C:cytoplasm"/>
    <property type="evidence" value="ECO:0007669"/>
    <property type="project" value="UniProtKB-SubCell"/>
</dbReference>
<dbReference type="InterPro" id="IPR046938">
    <property type="entry name" value="DNA_clamp_sf"/>
</dbReference>
<keyword evidence="15" id="KW-1185">Reference proteome</keyword>
<dbReference type="CDD" id="cd00140">
    <property type="entry name" value="beta_clamp"/>
    <property type="match status" value="1"/>
</dbReference>
<feature type="domain" description="DNA polymerase III beta sliding clamp N-terminal" evidence="11">
    <location>
        <begin position="1"/>
        <end position="119"/>
    </location>
</feature>
<dbReference type="EMBL" id="JAOSHN010000001">
    <property type="protein sequence ID" value="MCU7377308.1"/>
    <property type="molecule type" value="Genomic_DNA"/>
</dbReference>
<accession>A0A9J6QPE2</accession>
<dbReference type="SUPFAM" id="SSF55979">
    <property type="entry name" value="DNA clamp"/>
    <property type="match status" value="3"/>
</dbReference>
<evidence type="ECO:0000256" key="6">
    <source>
        <dbReference type="ARBA" id="ARBA00022695"/>
    </source>
</evidence>
<dbReference type="Gene3D" id="3.10.150.10">
    <property type="entry name" value="DNA Polymerase III, subunit A, domain 2"/>
    <property type="match status" value="1"/>
</dbReference>
<dbReference type="InterPro" id="IPR022634">
    <property type="entry name" value="DNA_polIII_beta_N"/>
</dbReference>
<dbReference type="Gene3D" id="3.70.10.10">
    <property type="match status" value="1"/>
</dbReference>
<dbReference type="NCBIfam" id="TIGR00663">
    <property type="entry name" value="dnan"/>
    <property type="match status" value="1"/>
</dbReference>
<keyword evidence="4 10" id="KW-0963">Cytoplasm</keyword>
<evidence type="ECO:0000256" key="5">
    <source>
        <dbReference type="ARBA" id="ARBA00022679"/>
    </source>
</evidence>
<evidence type="ECO:0000256" key="1">
    <source>
        <dbReference type="ARBA" id="ARBA00004496"/>
    </source>
</evidence>
<dbReference type="GO" id="GO:0003677">
    <property type="term" value="F:DNA binding"/>
    <property type="evidence" value="ECO:0007669"/>
    <property type="project" value="UniProtKB-UniRule"/>
</dbReference>
<evidence type="ECO:0000259" key="11">
    <source>
        <dbReference type="Pfam" id="PF00712"/>
    </source>
</evidence>
<name>A0A9J6QPE2_9FIRM</name>
<feature type="domain" description="DNA polymerase III beta sliding clamp C-terminal" evidence="13">
    <location>
        <begin position="248"/>
        <end position="367"/>
    </location>
</feature>
<keyword evidence="5 10" id="KW-0808">Transferase</keyword>
<gene>
    <name evidence="14" type="primary">dnaN</name>
    <name evidence="14" type="ORF">OBO34_02945</name>
</gene>